<name>A0ACC3A708_9EURO</name>
<evidence type="ECO:0000313" key="1">
    <source>
        <dbReference type="EMBL" id="KAJ9656405.1"/>
    </source>
</evidence>
<organism evidence="1 2">
    <name type="scientific">Neophaeococcomyces mojaviensis</name>
    <dbReference type="NCBI Taxonomy" id="3383035"/>
    <lineage>
        <taxon>Eukaryota</taxon>
        <taxon>Fungi</taxon>
        <taxon>Dikarya</taxon>
        <taxon>Ascomycota</taxon>
        <taxon>Pezizomycotina</taxon>
        <taxon>Eurotiomycetes</taxon>
        <taxon>Chaetothyriomycetidae</taxon>
        <taxon>Chaetothyriales</taxon>
        <taxon>Chaetothyriales incertae sedis</taxon>
        <taxon>Neophaeococcomyces</taxon>
    </lineage>
</organism>
<keyword evidence="2" id="KW-1185">Reference proteome</keyword>
<gene>
    <name evidence="1" type="primary">LEU3</name>
    <name evidence="1" type="ORF">H2198_004983</name>
</gene>
<dbReference type="EMBL" id="JAPDRQ010000078">
    <property type="protein sequence ID" value="KAJ9656405.1"/>
    <property type="molecule type" value="Genomic_DNA"/>
</dbReference>
<protein>
    <submittedName>
        <fullName evidence="1">Regulatory protein leu3</fullName>
    </submittedName>
</protein>
<reference evidence="1" key="1">
    <citation type="submission" date="2022-10" db="EMBL/GenBank/DDBJ databases">
        <title>Culturing micro-colonial fungi from biological soil crusts in the Mojave desert and describing Neophaeococcomyces mojavensis, and introducing the new genera and species Taxawa tesnikishii.</title>
        <authorList>
            <person name="Kurbessoian T."/>
            <person name="Stajich J.E."/>
        </authorList>
    </citation>
    <scope>NUCLEOTIDE SEQUENCE</scope>
    <source>
        <strain evidence="1">JES_112</strain>
    </source>
</reference>
<evidence type="ECO:0000313" key="2">
    <source>
        <dbReference type="Proteomes" id="UP001172386"/>
    </source>
</evidence>
<dbReference type="Proteomes" id="UP001172386">
    <property type="component" value="Unassembled WGS sequence"/>
</dbReference>
<accession>A0ACC3A708</accession>
<comment type="caution">
    <text evidence="1">The sequence shown here is derived from an EMBL/GenBank/DDBJ whole genome shotgun (WGS) entry which is preliminary data.</text>
</comment>
<proteinExistence type="predicted"/>
<sequence>MPLAHSRSPSPQEEHHKRGRIACVTCRQAKVRCDFVAIPCPRCERLQLDCIVDRGFKRTTKRDKVNELEDNVQRLQNLIEKQQNEVQLRHETPTRSIAPESLEGNFGSNSINQYRLSGTPGDNPNRESSTLSPRQPPTTTSSTEGRSLDSVSLKHDQIDKLFNIYLEKYHVILPIINPNKTPTEFFEMSSVLFWTIICIASRSYQEDTTLLSKLMPVLSTLVWTYFGASTRSVVGVEAWNVSELQAVLLLASWPLPYSRFWSDRSLLMSNIALTCGMHMGLHRPGYELDYLREPPQDLNPAYMMERTSVWVAAYSLCVSQSCEYGHVPLVPPIDWTTKKVCSRNPEIEVPSELRHLTIIQRQANDTFTTFFQMNENPAHVASEPSFLQHMLMFEKVFTDLGNAYLDEMSLCNKIFFYGTMLLLQAMYFLADQSLDESKQGVLRAYATATTLINTLISDDTTNDFLPCAPQATLRAILRSGFVIMKIVFSSYSDSVDVVSSTTLFNTAVFLIRQMSIRPKENDQPVRAANALKLSWKRMETDATKAQSPTLLIRSRLGASLTYDCLVQYREIRKAESKQSRMDLKNGQPQFQATLPGTTAPSARQSLNTTLSPPAVTPGSDNWSAASFEALFDSDLSWLDSWVYPGVYSGL</sequence>